<dbReference type="InterPro" id="IPR046956">
    <property type="entry name" value="RLP23-like"/>
</dbReference>
<evidence type="ECO:0000256" key="4">
    <source>
        <dbReference type="ARBA" id="ARBA00022729"/>
    </source>
</evidence>
<accession>A0A822XYC1</accession>
<dbReference type="AlphaFoldDB" id="A0A822XYC1"/>
<keyword evidence="7" id="KW-0472">Membrane</keyword>
<name>A0A822XYC1_NELNU</name>
<dbReference type="PANTHER" id="PTHR48063">
    <property type="entry name" value="LRR RECEPTOR-LIKE KINASE"/>
    <property type="match status" value="1"/>
</dbReference>
<protein>
    <recommendedName>
        <fullName evidence="10">Leucine-rich repeat-containing N-terminal plant-type domain-containing protein</fullName>
    </recommendedName>
</protein>
<sequence>MSTCMAAWRWKGMALLKLKGALTDPSGRLSSWVWVREDCCSWRGIDPLQQHDWTCGSAQSPDDPYIDPFAAYEESTLDGKVNHSLLNLKFLNHLDFSGNDVGGIPPKLHLEEKFLLLNLEILPA</sequence>
<dbReference type="PANTHER" id="PTHR48063:SF90">
    <property type="entry name" value="OS11G0565920 PROTEIN"/>
    <property type="match status" value="1"/>
</dbReference>
<evidence type="ECO:0000256" key="2">
    <source>
        <dbReference type="ARBA" id="ARBA00022614"/>
    </source>
</evidence>
<feature type="chain" id="PRO_5032535729" description="Leucine-rich repeat-containing N-terminal plant-type domain-containing protein" evidence="9">
    <location>
        <begin position="24"/>
        <end position="124"/>
    </location>
</feature>
<evidence type="ECO:0000256" key="7">
    <source>
        <dbReference type="ARBA" id="ARBA00023136"/>
    </source>
</evidence>
<dbReference type="SUPFAM" id="SSF52058">
    <property type="entry name" value="L domain-like"/>
    <property type="match status" value="1"/>
</dbReference>
<organism evidence="11 12">
    <name type="scientific">Nelumbo nucifera</name>
    <name type="common">Sacred lotus</name>
    <dbReference type="NCBI Taxonomy" id="4432"/>
    <lineage>
        <taxon>Eukaryota</taxon>
        <taxon>Viridiplantae</taxon>
        <taxon>Streptophyta</taxon>
        <taxon>Embryophyta</taxon>
        <taxon>Tracheophyta</taxon>
        <taxon>Spermatophyta</taxon>
        <taxon>Magnoliopsida</taxon>
        <taxon>Proteales</taxon>
        <taxon>Nelumbonaceae</taxon>
        <taxon>Nelumbo</taxon>
    </lineage>
</organism>
<evidence type="ECO:0000256" key="6">
    <source>
        <dbReference type="ARBA" id="ARBA00022989"/>
    </source>
</evidence>
<keyword evidence="2" id="KW-0433">Leucine-rich repeat</keyword>
<dbReference type="GO" id="GO:0016020">
    <property type="term" value="C:membrane"/>
    <property type="evidence" value="ECO:0007669"/>
    <property type="project" value="UniProtKB-SubCell"/>
</dbReference>
<keyword evidence="12" id="KW-1185">Reference proteome</keyword>
<evidence type="ECO:0000256" key="5">
    <source>
        <dbReference type="ARBA" id="ARBA00022737"/>
    </source>
</evidence>
<evidence type="ECO:0000313" key="11">
    <source>
        <dbReference type="EMBL" id="DAD25012.1"/>
    </source>
</evidence>
<dbReference type="EMBL" id="DUZY01000001">
    <property type="protein sequence ID" value="DAD25012.1"/>
    <property type="molecule type" value="Genomic_DNA"/>
</dbReference>
<evidence type="ECO:0000256" key="3">
    <source>
        <dbReference type="ARBA" id="ARBA00022692"/>
    </source>
</evidence>
<dbReference type="Pfam" id="PF08263">
    <property type="entry name" value="LRRNT_2"/>
    <property type="match status" value="1"/>
</dbReference>
<dbReference type="InterPro" id="IPR032675">
    <property type="entry name" value="LRR_dom_sf"/>
</dbReference>
<reference evidence="11 12" key="1">
    <citation type="journal article" date="2020" name="Mol. Biol. Evol.">
        <title>Distinct Expression and Methylation Patterns for Genes with Different Fates following a Single Whole-Genome Duplication in Flowering Plants.</title>
        <authorList>
            <person name="Shi T."/>
            <person name="Rahmani R.S."/>
            <person name="Gugger P.F."/>
            <person name="Wang M."/>
            <person name="Li H."/>
            <person name="Zhang Y."/>
            <person name="Li Z."/>
            <person name="Wang Q."/>
            <person name="Van de Peer Y."/>
            <person name="Marchal K."/>
            <person name="Chen J."/>
        </authorList>
    </citation>
    <scope>NUCLEOTIDE SEQUENCE [LARGE SCALE GENOMIC DNA]</scope>
    <source>
        <tissue evidence="11">Leaf</tissue>
    </source>
</reference>
<proteinExistence type="predicted"/>
<dbReference type="Proteomes" id="UP000607653">
    <property type="component" value="Unassembled WGS sequence"/>
</dbReference>
<dbReference type="InterPro" id="IPR013210">
    <property type="entry name" value="LRR_N_plant-typ"/>
</dbReference>
<feature type="signal peptide" evidence="9">
    <location>
        <begin position="1"/>
        <end position="23"/>
    </location>
</feature>
<dbReference type="Gene3D" id="3.80.10.10">
    <property type="entry name" value="Ribonuclease Inhibitor"/>
    <property type="match status" value="1"/>
</dbReference>
<keyword evidence="5" id="KW-0677">Repeat</keyword>
<keyword evidence="4 9" id="KW-0732">Signal</keyword>
<evidence type="ECO:0000256" key="1">
    <source>
        <dbReference type="ARBA" id="ARBA00004479"/>
    </source>
</evidence>
<evidence type="ECO:0000256" key="9">
    <source>
        <dbReference type="SAM" id="SignalP"/>
    </source>
</evidence>
<comment type="caution">
    <text evidence="11">The sequence shown here is derived from an EMBL/GenBank/DDBJ whole genome shotgun (WGS) entry which is preliminary data.</text>
</comment>
<feature type="domain" description="Leucine-rich repeat-containing N-terminal plant-type" evidence="10">
    <location>
        <begin position="14"/>
        <end position="45"/>
    </location>
</feature>
<keyword evidence="8" id="KW-0325">Glycoprotein</keyword>
<keyword evidence="6" id="KW-1133">Transmembrane helix</keyword>
<evidence type="ECO:0000259" key="10">
    <source>
        <dbReference type="Pfam" id="PF08263"/>
    </source>
</evidence>
<comment type="subcellular location">
    <subcellularLocation>
        <location evidence="1">Membrane</location>
        <topology evidence="1">Single-pass type I membrane protein</topology>
    </subcellularLocation>
</comment>
<gene>
    <name evidence="11" type="ORF">HUJ06_026476</name>
</gene>
<keyword evidence="3" id="KW-0812">Transmembrane</keyword>
<evidence type="ECO:0000256" key="8">
    <source>
        <dbReference type="ARBA" id="ARBA00023180"/>
    </source>
</evidence>
<evidence type="ECO:0000313" key="12">
    <source>
        <dbReference type="Proteomes" id="UP000607653"/>
    </source>
</evidence>